<feature type="domain" description="Serine rich protein interaction" evidence="5">
    <location>
        <begin position="429"/>
        <end position="582"/>
    </location>
</feature>
<dbReference type="FunFam" id="1.20.120.230:FF:000001">
    <property type="entry name" value="Breast cancer anti-estrogen resistance 1"/>
    <property type="match status" value="1"/>
</dbReference>
<dbReference type="PANTHER" id="PTHR10654">
    <property type="entry name" value="CAS SCAFFOLDING PROTEIN"/>
    <property type="match status" value="1"/>
</dbReference>
<dbReference type="InterPro" id="IPR038319">
    <property type="entry name" value="Serine_rich_sf"/>
</dbReference>
<reference evidence="7" key="1">
    <citation type="journal article" date="2019" name="bioRxiv">
        <title>The Genome of the Zebra Mussel, Dreissena polymorpha: A Resource for Invasive Species Research.</title>
        <authorList>
            <person name="McCartney M.A."/>
            <person name="Auch B."/>
            <person name="Kono T."/>
            <person name="Mallez S."/>
            <person name="Zhang Y."/>
            <person name="Obille A."/>
            <person name="Becker A."/>
            <person name="Abrahante J.E."/>
            <person name="Garbe J."/>
            <person name="Badalamenti J.P."/>
            <person name="Herman A."/>
            <person name="Mangelson H."/>
            <person name="Liachko I."/>
            <person name="Sullivan S."/>
            <person name="Sone E.D."/>
            <person name="Koren S."/>
            <person name="Silverstein K.A.T."/>
            <person name="Beckman K.B."/>
            <person name="Gohl D.M."/>
        </authorList>
    </citation>
    <scope>NUCLEOTIDE SEQUENCE</scope>
    <source>
        <strain evidence="7">Duluth1</strain>
        <tissue evidence="7">Whole animal</tissue>
    </source>
</reference>
<dbReference type="InterPro" id="IPR021901">
    <property type="entry name" value="CAS_C"/>
</dbReference>
<comment type="subcellular location">
    <subcellularLocation>
        <location evidence="1">Cytoplasm</location>
    </subcellularLocation>
</comment>
<feature type="region of interest" description="Disordered" evidence="4">
    <location>
        <begin position="1"/>
        <end position="323"/>
    </location>
</feature>
<reference evidence="7" key="2">
    <citation type="submission" date="2020-11" db="EMBL/GenBank/DDBJ databases">
        <authorList>
            <person name="McCartney M.A."/>
            <person name="Auch B."/>
            <person name="Kono T."/>
            <person name="Mallez S."/>
            <person name="Becker A."/>
            <person name="Gohl D.M."/>
            <person name="Silverstein K.A.T."/>
            <person name="Koren S."/>
            <person name="Bechman K.B."/>
            <person name="Herman A."/>
            <person name="Abrahante J.E."/>
            <person name="Garbe J."/>
        </authorList>
    </citation>
    <scope>NUCLEOTIDE SEQUENCE</scope>
    <source>
        <strain evidence="7">Duluth1</strain>
        <tissue evidence="7">Whole animal</tissue>
    </source>
</reference>
<dbReference type="GO" id="GO:0016477">
    <property type="term" value="P:cell migration"/>
    <property type="evidence" value="ECO:0007669"/>
    <property type="project" value="TreeGrafter"/>
</dbReference>
<feature type="compositionally biased region" description="Polar residues" evidence="4">
    <location>
        <begin position="220"/>
        <end position="239"/>
    </location>
</feature>
<dbReference type="Gene3D" id="1.20.120.830">
    <property type="entry name" value="Serine-rich domain"/>
    <property type="match status" value="1"/>
</dbReference>
<evidence type="ECO:0000256" key="4">
    <source>
        <dbReference type="SAM" id="MobiDB-lite"/>
    </source>
</evidence>
<dbReference type="GO" id="GO:0005886">
    <property type="term" value="C:plasma membrane"/>
    <property type="evidence" value="ECO:0007669"/>
    <property type="project" value="TreeGrafter"/>
</dbReference>
<proteinExistence type="predicted"/>
<dbReference type="GO" id="GO:0007169">
    <property type="term" value="P:cell surface receptor protein tyrosine kinase signaling pathway"/>
    <property type="evidence" value="ECO:0007669"/>
    <property type="project" value="TreeGrafter"/>
</dbReference>
<evidence type="ECO:0000313" key="8">
    <source>
        <dbReference type="Proteomes" id="UP000828390"/>
    </source>
</evidence>
<keyword evidence="2" id="KW-0963">Cytoplasm</keyword>
<name>A0A9D4DW42_DREPO</name>
<dbReference type="Pfam" id="PF12026">
    <property type="entry name" value="CAS_C"/>
    <property type="match status" value="1"/>
</dbReference>
<dbReference type="GO" id="GO:0005737">
    <property type="term" value="C:cytoplasm"/>
    <property type="evidence" value="ECO:0007669"/>
    <property type="project" value="UniProtKB-SubCell"/>
</dbReference>
<feature type="compositionally biased region" description="Basic and acidic residues" evidence="4">
    <location>
        <begin position="134"/>
        <end position="145"/>
    </location>
</feature>
<sequence length="983" mass="109228">MYTYDHPKGAQQQDYDVPPTRYHGSAHSSREDLLNGSSSSFEQSFYDTPPQSRSFRSADNSVYETPPSQLGIDGYDTPGGSVRTSLASKFSDETMSMSSGISSYNKSNPPSMCDSARSSMDISPMDLYDVPPSQREREARDREAKMASYPIRSSKDSGLDMYDSPPKIKSGASLNEDYDVPKGSAADGTEIHFKNVHFPHSEPTSPGGFREDYDVPKSSPFAQKHTSNVNNLSVASNTSDMEDYDVPKQPTPVMGKPPIAAKSKRHKSNSIGSLLDDYDTPQTHISKKVTKDDSYAKSGTKKLFDPEVSDEENNYDEPDQSDSVKQAQMFGAKPKLHKQEHAIDDIYDSPRSNAPVKNMTKEFSALSVSSKKPEVLGVYDIPPQVTRDSVISARSDSSDEKDDGSYRLSTCSSSDSHCSEPIIYDELPLDLDAANDLIIKLQQDVQKSVNSFQSSTHSSWRKKENIDQRLYEIKMSCSKVEQALGEFVEFGQGTLANSAKLSDRKLISKLSKYLIPLQQALQQMRVCIKHLDDANWQIAKMSSDSNKKDDLGIFASQTKDIISDVKKLTSFIQGNSSLLFKRAKDFKRSARSTEHSTLLGPGKTPAGKKPALPAKTLNLSTTVQARPLPAPPPTERPLPPTPTDKKGPQFGFTTGDVGSKRNSGEFKHWSGEIQVKRLSTDSLDRASFKSDDLMQDYDYVELEEEEKAKQNKQEKTIPEENHVNVVNNKEKQECDRDSYASDMEKTLDEVNDVNIYSDDSGGTLKRETKLSTETVGDTESECDTGTLKRKPHIEDSAEYDSGTLKHNNNNTNEEPVRDTGDFVRTPVNKDSEMTVMPCLEPESKNGGGLLAEDKQVLAFYSEQLETHTALLTNSIQAFFQCIENNEAPKVFISHSKFVVLSAHKLVYIGDTLHRNVKHDQIRNLIIQRANYLCDCLKQTVNSTKTAALQYPSVPAVQDMVDRVLAVSHAARDLRHLVTDVSNS</sequence>
<gene>
    <name evidence="7" type="ORF">DPMN_170400</name>
</gene>
<evidence type="ECO:0000259" key="5">
    <source>
        <dbReference type="Pfam" id="PF08824"/>
    </source>
</evidence>
<evidence type="ECO:0000256" key="2">
    <source>
        <dbReference type="ARBA" id="ARBA00022490"/>
    </source>
</evidence>
<feature type="compositionally biased region" description="Polar residues" evidence="4">
    <location>
        <begin position="804"/>
        <end position="813"/>
    </location>
</feature>
<organism evidence="7 8">
    <name type="scientific">Dreissena polymorpha</name>
    <name type="common">Zebra mussel</name>
    <name type="synonym">Mytilus polymorpha</name>
    <dbReference type="NCBI Taxonomy" id="45954"/>
    <lineage>
        <taxon>Eukaryota</taxon>
        <taxon>Metazoa</taxon>
        <taxon>Spiralia</taxon>
        <taxon>Lophotrochozoa</taxon>
        <taxon>Mollusca</taxon>
        <taxon>Bivalvia</taxon>
        <taxon>Autobranchia</taxon>
        <taxon>Heteroconchia</taxon>
        <taxon>Euheterodonta</taxon>
        <taxon>Imparidentia</taxon>
        <taxon>Neoheterodontei</taxon>
        <taxon>Myida</taxon>
        <taxon>Dreissenoidea</taxon>
        <taxon>Dreissenidae</taxon>
        <taxon>Dreissena</taxon>
    </lineage>
</organism>
<dbReference type="PANTHER" id="PTHR10654:SF18">
    <property type="entry name" value="IP17195P"/>
    <property type="match status" value="1"/>
</dbReference>
<dbReference type="InterPro" id="IPR014928">
    <property type="entry name" value="Serine_rich_dom"/>
</dbReference>
<dbReference type="AlphaFoldDB" id="A0A9D4DW42"/>
<dbReference type="Pfam" id="PF08824">
    <property type="entry name" value="Serine_rich"/>
    <property type="match status" value="1"/>
</dbReference>
<dbReference type="CDD" id="cd11564">
    <property type="entry name" value="FAT-like_CAS_C"/>
    <property type="match status" value="1"/>
</dbReference>
<dbReference type="Proteomes" id="UP000828390">
    <property type="component" value="Unassembled WGS sequence"/>
</dbReference>
<feature type="compositionally biased region" description="Polar residues" evidence="4">
    <location>
        <begin position="82"/>
        <end position="121"/>
    </location>
</feature>
<dbReference type="EMBL" id="JAIWYP010000009">
    <property type="protein sequence ID" value="KAH3769152.1"/>
    <property type="molecule type" value="Genomic_DNA"/>
</dbReference>
<keyword evidence="3" id="KW-0597">Phosphoprotein</keyword>
<keyword evidence="8" id="KW-1185">Reference proteome</keyword>
<comment type="caution">
    <text evidence="7">The sequence shown here is derived from an EMBL/GenBank/DDBJ whole genome shotgun (WGS) entry which is preliminary data.</text>
</comment>
<dbReference type="Gene3D" id="1.20.120.230">
    <property type="entry name" value="Alpha-catenin/vinculin-like"/>
    <property type="match status" value="1"/>
</dbReference>
<feature type="domain" description="CAS family C-terminal" evidence="6">
    <location>
        <begin position="690"/>
        <end position="976"/>
    </location>
</feature>
<feature type="region of interest" description="Disordered" evidence="4">
    <location>
        <begin position="389"/>
        <end position="414"/>
    </location>
</feature>
<feature type="compositionally biased region" description="Acidic residues" evidence="4">
    <location>
        <begin position="307"/>
        <end position="320"/>
    </location>
</feature>
<feature type="region of interest" description="Disordered" evidence="4">
    <location>
        <begin position="769"/>
        <end position="822"/>
    </location>
</feature>
<evidence type="ECO:0000313" key="7">
    <source>
        <dbReference type="EMBL" id="KAH3769152.1"/>
    </source>
</evidence>
<dbReference type="InterPro" id="IPR037362">
    <property type="entry name" value="CAS_fam"/>
</dbReference>
<feature type="compositionally biased region" description="Pro residues" evidence="4">
    <location>
        <begin position="628"/>
        <end position="642"/>
    </location>
</feature>
<accession>A0A9D4DW42</accession>
<feature type="compositionally biased region" description="Polar residues" evidence="4">
    <location>
        <begin position="35"/>
        <end position="68"/>
    </location>
</feature>
<protein>
    <submittedName>
        <fullName evidence="7">Uncharacterized protein</fullName>
    </submittedName>
</protein>
<evidence type="ECO:0000259" key="6">
    <source>
        <dbReference type="Pfam" id="PF12026"/>
    </source>
</evidence>
<feature type="region of interest" description="Disordered" evidence="4">
    <location>
        <begin position="590"/>
        <end position="650"/>
    </location>
</feature>
<evidence type="ECO:0000256" key="3">
    <source>
        <dbReference type="ARBA" id="ARBA00022553"/>
    </source>
</evidence>
<evidence type="ECO:0000256" key="1">
    <source>
        <dbReference type="ARBA" id="ARBA00004496"/>
    </source>
</evidence>